<dbReference type="PANTHER" id="PTHR43047">
    <property type="entry name" value="TWO-COMPONENT HISTIDINE PROTEIN KINASE"/>
    <property type="match status" value="1"/>
</dbReference>
<dbReference type="EC" id="2.7.13.3" evidence="2"/>
<dbReference type="GO" id="GO:0005886">
    <property type="term" value="C:plasma membrane"/>
    <property type="evidence" value="ECO:0007669"/>
    <property type="project" value="TreeGrafter"/>
</dbReference>
<name>A0A2N9LLZ5_9BACT</name>
<keyword evidence="6" id="KW-0902">Two-component regulatory system</keyword>
<evidence type="ECO:0000256" key="7">
    <source>
        <dbReference type="ARBA" id="ARBA00023136"/>
    </source>
</evidence>
<organism evidence="15 16">
    <name type="scientific">Candidatus Sulfuritelmatomonas gaucii</name>
    <dbReference type="NCBI Taxonomy" id="2043161"/>
    <lineage>
        <taxon>Bacteria</taxon>
        <taxon>Pseudomonadati</taxon>
        <taxon>Acidobacteriota</taxon>
        <taxon>Terriglobia</taxon>
        <taxon>Terriglobales</taxon>
        <taxon>Acidobacteriaceae</taxon>
        <taxon>Candidatus Sulfuritelmatomonas</taxon>
    </lineage>
</organism>
<dbReference type="InterPro" id="IPR001789">
    <property type="entry name" value="Sig_transdc_resp-reg_receiver"/>
</dbReference>
<dbReference type="Pfam" id="PF13185">
    <property type="entry name" value="GAF_2"/>
    <property type="match status" value="1"/>
</dbReference>
<dbReference type="SUPFAM" id="SSF55785">
    <property type="entry name" value="PYP-like sensor domain (PAS domain)"/>
    <property type="match status" value="3"/>
</dbReference>
<evidence type="ECO:0000256" key="9">
    <source>
        <dbReference type="SAM" id="MobiDB-lite"/>
    </source>
</evidence>
<dbReference type="PROSITE" id="PS50112">
    <property type="entry name" value="PAS"/>
    <property type="match status" value="3"/>
</dbReference>
<dbReference type="InterPro" id="IPR036097">
    <property type="entry name" value="HisK_dim/P_sf"/>
</dbReference>
<dbReference type="InterPro" id="IPR011006">
    <property type="entry name" value="CheY-like_superfamily"/>
</dbReference>
<evidence type="ECO:0000259" key="12">
    <source>
        <dbReference type="PROSITE" id="PS50110"/>
    </source>
</evidence>
<evidence type="ECO:0000256" key="10">
    <source>
        <dbReference type="SAM" id="Phobius"/>
    </source>
</evidence>
<keyword evidence="10" id="KW-0812">Transmembrane</keyword>
<evidence type="ECO:0000256" key="1">
    <source>
        <dbReference type="ARBA" id="ARBA00000085"/>
    </source>
</evidence>
<feature type="domain" description="PAS" evidence="13">
    <location>
        <begin position="88"/>
        <end position="159"/>
    </location>
</feature>
<dbReference type="InterPro" id="IPR035965">
    <property type="entry name" value="PAS-like_dom_sf"/>
</dbReference>
<evidence type="ECO:0000259" key="11">
    <source>
        <dbReference type="PROSITE" id="PS50109"/>
    </source>
</evidence>
<dbReference type="InterPro" id="IPR000014">
    <property type="entry name" value="PAS"/>
</dbReference>
<dbReference type="Gene3D" id="3.30.565.10">
    <property type="entry name" value="Histidine kinase-like ATPase, C-terminal domain"/>
    <property type="match status" value="1"/>
</dbReference>
<keyword evidence="4 15" id="KW-0808">Transferase</keyword>
<feature type="domain" description="PAS" evidence="13">
    <location>
        <begin position="533"/>
        <end position="585"/>
    </location>
</feature>
<dbReference type="Gene3D" id="1.10.287.130">
    <property type="match status" value="1"/>
</dbReference>
<keyword evidence="10" id="KW-1133">Transmembrane helix</keyword>
<dbReference type="SMART" id="SM00086">
    <property type="entry name" value="PAC"/>
    <property type="match status" value="3"/>
</dbReference>
<feature type="domain" description="Response regulatory" evidence="12">
    <location>
        <begin position="900"/>
        <end position="1013"/>
    </location>
</feature>
<dbReference type="PROSITE" id="PS50109">
    <property type="entry name" value="HIS_KIN"/>
    <property type="match status" value="1"/>
</dbReference>
<dbReference type="InterPro" id="IPR000700">
    <property type="entry name" value="PAS-assoc_C"/>
</dbReference>
<dbReference type="SMART" id="SM00091">
    <property type="entry name" value="PAS"/>
    <property type="match status" value="4"/>
</dbReference>
<dbReference type="Pfam" id="PF00072">
    <property type="entry name" value="Response_reg"/>
    <property type="match status" value="1"/>
</dbReference>
<accession>A0A2N9LLZ5</accession>
<dbReference type="SUPFAM" id="SSF52172">
    <property type="entry name" value="CheY-like"/>
    <property type="match status" value="2"/>
</dbReference>
<dbReference type="Pfam" id="PF00512">
    <property type="entry name" value="HisKA"/>
    <property type="match status" value="1"/>
</dbReference>
<dbReference type="PRINTS" id="PR00344">
    <property type="entry name" value="BCTRLSENSOR"/>
</dbReference>
<dbReference type="Gene3D" id="3.30.450.20">
    <property type="entry name" value="PAS domain"/>
    <property type="match status" value="3"/>
</dbReference>
<dbReference type="NCBIfam" id="TIGR00229">
    <property type="entry name" value="sensory_box"/>
    <property type="match status" value="3"/>
</dbReference>
<dbReference type="Pfam" id="PF13426">
    <property type="entry name" value="PAS_9"/>
    <property type="match status" value="1"/>
</dbReference>
<evidence type="ECO:0000259" key="13">
    <source>
        <dbReference type="PROSITE" id="PS50112"/>
    </source>
</evidence>
<feature type="domain" description="PAC" evidence="14">
    <location>
        <begin position="186"/>
        <end position="238"/>
    </location>
</feature>
<feature type="transmembrane region" description="Helical" evidence="10">
    <location>
        <begin position="26"/>
        <end position="44"/>
    </location>
</feature>
<dbReference type="Proteomes" id="UP000239735">
    <property type="component" value="Unassembled WGS sequence"/>
</dbReference>
<dbReference type="Pfam" id="PF08448">
    <property type="entry name" value="PAS_4"/>
    <property type="match status" value="1"/>
</dbReference>
<dbReference type="InterPro" id="IPR005467">
    <property type="entry name" value="His_kinase_dom"/>
</dbReference>
<evidence type="ECO:0000256" key="2">
    <source>
        <dbReference type="ARBA" id="ARBA00012438"/>
    </source>
</evidence>
<dbReference type="GO" id="GO:0000155">
    <property type="term" value="F:phosphorelay sensor kinase activity"/>
    <property type="evidence" value="ECO:0007669"/>
    <property type="project" value="InterPro"/>
</dbReference>
<sequence>MSEQPEDKGIRTGVRPVPAARGGSPQLWLILPSCILALWAGAVLARRLPSFQWESLPVLAAGIATTVFALILNRVLLRPEAAPAQVPIGEGLRELLDSAGPAVIATDLRGHLIYCNPAAERLLGYRGAELLELWGQTELLAPGESERLVTEMQKLCHADPSLPSTPAARMAAYLDCVRSLPPSMVPSFDAQVRRKDGSIFPVTLHISALRDAAGQLTGVVAVGVDQSAVLHREQAQRESQERYRDLFENSSEMIATLSPAGQFLYANPAWKRSFGLDYAALMSLHSFEDAFSSTTRGEAAALFRRALDGEMIERAPLRHHTPDGRLLELELSLSRRHKAGIPLAVRCLLRDVTQQKQRENRLALQLAVSPIIGEQAWGDPPGMRILEALCISQGWDVAVQWMVDAEQQHLEFGTAWGTPDRHAETLIQGSMGMTLAGSTDLPERAWKDGRTVWITDLASAGKTPRIEAALNQEMASGWATPVRAGSKVLAVLEFYCRFRLREDREAMAAIETAAASLGQVLARTQERGQTDELKRQQEILLDSVTDGICGMDRNGGVSFANQAAARLLGAPADFLIGKPVHELLHGSAPPDRQCAQDCPLRSAETQSSSISGEDNIFRADGSFFPAEYSLTPIRGQGRFSGSVLSFRDISQRYALDRLKDEFISTVSHELRTPLTSIRGALGLLTSGILGDVNEKATNLLRIALTNSDRLVRLINDILDLERIQSGREPLAFRTVQLADIVKQAIEDMQPMADSAGVRLIHDTTTAEVTADPDRLLQVVTNLLSNAVKFSPPNSPVSVMLRPGVTGVILSVIDHGRGIPADKLETIFGRFQQVDASDSRQKGGTGLGLAICRTIVLQHSGRVWAERNPVRGSTFRIFLPYEPAPLVSSGRPMETETGHGTVVLADADSESRPRIAAQLARHGYSVVQTATAEQTLSAAGQNAQAILLDSAPGGINGWEILPQLRQLDASSKTPVVLLSVEDSQSHDDLSGGAEKPAAKPPQEEALLAELSRALRGLGDKARILVVEDDRDLAQIISEVFTRDNIAVRIAHSLQETVDACSAFNPHLMVLDIGLPDGDGFNVVDWLRQHEGLARLPLVVYSGRELSYAERSHLTLGPTYFLAKARVQPQQLEALVLTMLRSSRQMDETAPRESAVPNS</sequence>
<feature type="domain" description="PAS" evidence="13">
    <location>
        <begin position="239"/>
        <end position="310"/>
    </location>
</feature>
<dbReference type="GO" id="GO:0009927">
    <property type="term" value="F:histidine phosphotransfer kinase activity"/>
    <property type="evidence" value="ECO:0007669"/>
    <property type="project" value="TreeGrafter"/>
</dbReference>
<keyword evidence="3 8" id="KW-0597">Phosphoprotein</keyword>
<dbReference type="Gene3D" id="3.40.50.2300">
    <property type="match status" value="2"/>
</dbReference>
<feature type="region of interest" description="Disordered" evidence="9">
    <location>
        <begin position="1"/>
        <end position="21"/>
    </location>
</feature>
<evidence type="ECO:0000259" key="14">
    <source>
        <dbReference type="PROSITE" id="PS50113"/>
    </source>
</evidence>
<dbReference type="SUPFAM" id="SSF47384">
    <property type="entry name" value="Homodimeric domain of signal transducing histidine kinase"/>
    <property type="match status" value="1"/>
</dbReference>
<keyword evidence="7 10" id="KW-0472">Membrane</keyword>
<dbReference type="InterPro" id="IPR036890">
    <property type="entry name" value="HATPase_C_sf"/>
</dbReference>
<feature type="compositionally biased region" description="Basic and acidic residues" evidence="9">
    <location>
        <begin position="1"/>
        <end position="10"/>
    </location>
</feature>
<dbReference type="InterPro" id="IPR001610">
    <property type="entry name" value="PAC"/>
</dbReference>
<dbReference type="Pfam" id="PF00989">
    <property type="entry name" value="PAS"/>
    <property type="match status" value="1"/>
</dbReference>
<dbReference type="SMART" id="SM00387">
    <property type="entry name" value="HATPase_c"/>
    <property type="match status" value="1"/>
</dbReference>
<dbReference type="EMBL" id="OKRB01000101">
    <property type="protein sequence ID" value="SPE24133.1"/>
    <property type="molecule type" value="Genomic_DNA"/>
</dbReference>
<feature type="transmembrane region" description="Helical" evidence="10">
    <location>
        <begin position="56"/>
        <end position="77"/>
    </location>
</feature>
<dbReference type="Pfam" id="PF02518">
    <property type="entry name" value="HATPase_c"/>
    <property type="match status" value="1"/>
</dbReference>
<keyword evidence="5 15" id="KW-0418">Kinase</keyword>
<evidence type="ECO:0000256" key="4">
    <source>
        <dbReference type="ARBA" id="ARBA00022679"/>
    </source>
</evidence>
<dbReference type="PROSITE" id="PS50113">
    <property type="entry name" value="PAC"/>
    <property type="match status" value="1"/>
</dbReference>
<dbReference type="OrthoDB" id="9812260at2"/>
<dbReference type="InterPro" id="IPR003661">
    <property type="entry name" value="HisK_dim/P_dom"/>
</dbReference>
<dbReference type="SUPFAM" id="SSF55874">
    <property type="entry name" value="ATPase domain of HSP90 chaperone/DNA topoisomerase II/histidine kinase"/>
    <property type="match status" value="1"/>
</dbReference>
<evidence type="ECO:0000256" key="5">
    <source>
        <dbReference type="ARBA" id="ARBA00022777"/>
    </source>
</evidence>
<dbReference type="InterPro" id="IPR029016">
    <property type="entry name" value="GAF-like_dom_sf"/>
</dbReference>
<evidence type="ECO:0000313" key="15">
    <source>
        <dbReference type="EMBL" id="SPE24133.1"/>
    </source>
</evidence>
<dbReference type="AlphaFoldDB" id="A0A2N9LLZ5"/>
<reference evidence="16" key="1">
    <citation type="submission" date="2018-02" db="EMBL/GenBank/DDBJ databases">
        <authorList>
            <person name="Hausmann B."/>
        </authorList>
    </citation>
    <scope>NUCLEOTIDE SEQUENCE [LARGE SCALE GENOMIC DNA]</scope>
    <source>
        <strain evidence="16">Peat soil MAG SbA5</strain>
    </source>
</reference>
<dbReference type="PANTHER" id="PTHR43047:SF72">
    <property type="entry name" value="OSMOSENSING HISTIDINE PROTEIN KINASE SLN1"/>
    <property type="match status" value="1"/>
</dbReference>
<dbReference type="Gene3D" id="3.30.450.40">
    <property type="match status" value="1"/>
</dbReference>
<comment type="catalytic activity">
    <reaction evidence="1">
        <text>ATP + protein L-histidine = ADP + protein N-phospho-L-histidine.</text>
        <dbReference type="EC" id="2.7.13.3"/>
    </reaction>
</comment>
<feature type="domain" description="Histidine kinase" evidence="11">
    <location>
        <begin position="665"/>
        <end position="882"/>
    </location>
</feature>
<dbReference type="InterPro" id="IPR003594">
    <property type="entry name" value="HATPase_dom"/>
</dbReference>
<dbReference type="InterPro" id="IPR004358">
    <property type="entry name" value="Sig_transdc_His_kin-like_C"/>
</dbReference>
<evidence type="ECO:0000313" key="16">
    <source>
        <dbReference type="Proteomes" id="UP000239735"/>
    </source>
</evidence>
<feature type="modified residue" description="4-aspartylphosphate" evidence="8">
    <location>
        <position position="1070"/>
    </location>
</feature>
<dbReference type="InterPro" id="IPR013767">
    <property type="entry name" value="PAS_fold"/>
</dbReference>
<dbReference type="SMART" id="SM00448">
    <property type="entry name" value="REC"/>
    <property type="match status" value="2"/>
</dbReference>
<dbReference type="SMART" id="SM00388">
    <property type="entry name" value="HisKA"/>
    <property type="match status" value="1"/>
</dbReference>
<dbReference type="FunFam" id="3.30.565.10:FF:000006">
    <property type="entry name" value="Sensor histidine kinase WalK"/>
    <property type="match status" value="1"/>
</dbReference>
<evidence type="ECO:0000256" key="6">
    <source>
        <dbReference type="ARBA" id="ARBA00023012"/>
    </source>
</evidence>
<dbReference type="GO" id="GO:0006355">
    <property type="term" value="P:regulation of DNA-templated transcription"/>
    <property type="evidence" value="ECO:0007669"/>
    <property type="project" value="InterPro"/>
</dbReference>
<evidence type="ECO:0000256" key="8">
    <source>
        <dbReference type="PROSITE-ProRule" id="PRU00169"/>
    </source>
</evidence>
<dbReference type="CDD" id="cd00130">
    <property type="entry name" value="PAS"/>
    <property type="match status" value="2"/>
</dbReference>
<feature type="modified residue" description="4-aspartylphosphate" evidence="8">
    <location>
        <position position="948"/>
    </location>
</feature>
<feature type="domain" description="Response regulatory" evidence="12">
    <location>
        <begin position="1021"/>
        <end position="1137"/>
    </location>
</feature>
<dbReference type="InterPro" id="IPR003018">
    <property type="entry name" value="GAF"/>
</dbReference>
<feature type="compositionally biased region" description="Polar residues" evidence="9">
    <location>
        <begin position="603"/>
        <end position="612"/>
    </location>
</feature>
<dbReference type="InterPro" id="IPR013656">
    <property type="entry name" value="PAS_4"/>
</dbReference>
<dbReference type="CDD" id="cd00082">
    <property type="entry name" value="HisKA"/>
    <property type="match status" value="1"/>
</dbReference>
<dbReference type="PROSITE" id="PS50110">
    <property type="entry name" value="RESPONSE_REGULATORY"/>
    <property type="match status" value="2"/>
</dbReference>
<protein>
    <recommendedName>
        <fullName evidence="2">histidine kinase</fullName>
        <ecNumber evidence="2">2.7.13.3</ecNumber>
    </recommendedName>
</protein>
<gene>
    <name evidence="15" type="ORF">SBA5_430012</name>
</gene>
<proteinExistence type="predicted"/>
<dbReference type="FunFam" id="1.10.287.130:FF:000001">
    <property type="entry name" value="Two-component sensor histidine kinase"/>
    <property type="match status" value="1"/>
</dbReference>
<feature type="region of interest" description="Disordered" evidence="9">
    <location>
        <begin position="594"/>
        <end position="614"/>
    </location>
</feature>
<evidence type="ECO:0000256" key="3">
    <source>
        <dbReference type="ARBA" id="ARBA00022553"/>
    </source>
</evidence>
<dbReference type="SUPFAM" id="SSF55781">
    <property type="entry name" value="GAF domain-like"/>
    <property type="match status" value="1"/>
</dbReference>